<gene>
    <name evidence="1" type="ORF">HF200_10270</name>
</gene>
<keyword evidence="2" id="KW-1185">Reference proteome</keyword>
<sequence>MRTSRRAPGTAAAPRTGTVRAVAAVLASAAALVALTGCAGFEYREHICSDGEYPALNVGTTGSTCVPEGEAPPAGYVKYPRGKVPQEVDDKWDKYWRTHTLDENGRVVDAPAN</sequence>
<proteinExistence type="predicted"/>
<dbReference type="InterPro" id="IPR058119">
    <property type="entry name" value="SCO0607-like"/>
</dbReference>
<protein>
    <recommendedName>
        <fullName evidence="3">Lipoprotein</fullName>
    </recommendedName>
</protein>
<dbReference type="NCBIfam" id="NF046120">
    <property type="entry name" value="lipo_SCO0607"/>
    <property type="match status" value="1"/>
</dbReference>
<dbReference type="Proteomes" id="UP000744032">
    <property type="component" value="Unassembled WGS sequence"/>
</dbReference>
<accession>A0ABX1IHE0</accession>
<reference evidence="1 2" key="1">
    <citation type="submission" date="2020-04" db="EMBL/GenBank/DDBJ databases">
        <title>Genome sequence of Streptomyces galbus strain I339.</title>
        <authorList>
            <person name="Silva E.A.N."/>
            <person name="Merces M."/>
            <person name="Castelo Branco A.P.O.T."/>
            <person name="Vasconcelos P.C."/>
            <person name="Costa N.P."/>
            <person name="Marinho G.C.S."/>
            <person name="Oliveira C.J.B."/>
            <person name="Araujo D."/>
            <person name="Rodrigues Junior V.S."/>
            <person name="Almeida R."/>
            <person name="Silva Filho U.R."/>
            <person name="Andrade A.S.A."/>
            <person name="Cibulski S.P."/>
        </authorList>
    </citation>
    <scope>NUCLEOTIDE SEQUENCE [LARGE SCALE GENOMIC DNA]</scope>
    <source>
        <strain evidence="1 2">I339</strain>
    </source>
</reference>
<organism evidence="1 2">
    <name type="scientific">Streptomyces galbus</name>
    <dbReference type="NCBI Taxonomy" id="33898"/>
    <lineage>
        <taxon>Bacteria</taxon>
        <taxon>Bacillati</taxon>
        <taxon>Actinomycetota</taxon>
        <taxon>Actinomycetes</taxon>
        <taxon>Kitasatosporales</taxon>
        <taxon>Streptomycetaceae</taxon>
        <taxon>Streptomyces</taxon>
    </lineage>
</organism>
<evidence type="ECO:0008006" key="3">
    <source>
        <dbReference type="Google" id="ProtNLM"/>
    </source>
</evidence>
<dbReference type="EMBL" id="JAAXMD010000070">
    <property type="protein sequence ID" value="NKQ24822.1"/>
    <property type="molecule type" value="Genomic_DNA"/>
</dbReference>
<evidence type="ECO:0000313" key="2">
    <source>
        <dbReference type="Proteomes" id="UP000744032"/>
    </source>
</evidence>
<evidence type="ECO:0000313" key="1">
    <source>
        <dbReference type="EMBL" id="NKQ24822.1"/>
    </source>
</evidence>
<comment type="caution">
    <text evidence="1">The sequence shown here is derived from an EMBL/GenBank/DDBJ whole genome shotgun (WGS) entry which is preliminary data.</text>
</comment>
<name>A0ABX1IHE0_STRGB</name>